<reference evidence="1" key="1">
    <citation type="submission" date="2020-03" db="EMBL/GenBank/DDBJ databases">
        <title>The deep terrestrial virosphere.</title>
        <authorList>
            <person name="Holmfeldt K."/>
            <person name="Nilsson E."/>
            <person name="Simone D."/>
            <person name="Lopez-Fernandez M."/>
            <person name="Wu X."/>
            <person name="de Brujin I."/>
            <person name="Lundin D."/>
            <person name="Andersson A."/>
            <person name="Bertilsson S."/>
            <person name="Dopson M."/>
        </authorList>
    </citation>
    <scope>NUCLEOTIDE SEQUENCE</scope>
    <source>
        <strain evidence="1">MM171A01009</strain>
    </source>
</reference>
<organism evidence="1">
    <name type="scientific">viral metagenome</name>
    <dbReference type="NCBI Taxonomy" id="1070528"/>
    <lineage>
        <taxon>unclassified sequences</taxon>
        <taxon>metagenomes</taxon>
        <taxon>organismal metagenomes</taxon>
    </lineage>
</organism>
<proteinExistence type="predicted"/>
<sequence length="142" mass="16757">MREELKKKFGSRERFKGTFDKYSLKSSYKGLPKETLLLTDVQTIGERHITDHLWFNHTKGFKELGTLYRGDVISFDARVRPYEKGYIRDEWDIKEIDYKLSHPTKLRVTKHGPRTEKYSICPRCGYHNQGSDRCRRCGHDAG</sequence>
<evidence type="ECO:0000313" key="1">
    <source>
        <dbReference type="EMBL" id="QJA99444.1"/>
    </source>
</evidence>
<dbReference type="AlphaFoldDB" id="A0A6M3M0K3"/>
<dbReference type="EMBL" id="MT143651">
    <property type="protein sequence ID" value="QJA99444.1"/>
    <property type="molecule type" value="Genomic_DNA"/>
</dbReference>
<protein>
    <submittedName>
        <fullName evidence="1">Uncharacterized protein</fullName>
    </submittedName>
</protein>
<accession>A0A6M3M0K3</accession>
<name>A0A6M3M0K3_9ZZZZ</name>
<gene>
    <name evidence="1" type="ORF">MM171A01009_0007</name>
</gene>